<dbReference type="AlphaFoldDB" id="A0A919PIB6"/>
<sequence length="461" mass="48818">MSPYVRFQVGESFTLPDLAGPGGAVTLDATFHDTPDAALAHAGVSLRQHPDGTWTLLLPGRGRELHRPAAGAGVVPPDLLDAVTAFRRGSGLAAVRTVRAAVHVLSAAGGVLAEARVLSARGTGRRPRSVEVSLIDGTPADLARIAEQLLAAGAVPDPATAAIAVTADGADDGSAGAVVAGALRSGVARILRHDAFARLRETMPNGDTPVHQMRVGTRRLRSDLQTFQPLLDPAWSRPLRAELSRLAGALGGARDVEVLRARLHVTAAADPLAPADLDAVDRIDAALAGRQETALSALDEALRSGRYVPLLDTLVRPPRLAGRHTAPAGRVLPGLARKPWRQLVAGADALTPLLPDDDWHEVRKLAKRARYAFSWVPGPEAAVLAKRIAKVQKVLGEHQDAATAADTWLFVARFLDRGDHRLAVTAGRLFERERAAVTRARAAFPAVWAAVCEENTTAWLK</sequence>
<keyword evidence="3" id="KW-1185">Reference proteome</keyword>
<proteinExistence type="predicted"/>
<feature type="domain" description="CHAD" evidence="1">
    <location>
        <begin position="172"/>
        <end position="453"/>
    </location>
</feature>
<comment type="caution">
    <text evidence="2">The sequence shown here is derived from an EMBL/GenBank/DDBJ whole genome shotgun (WGS) entry which is preliminary data.</text>
</comment>
<accession>A0A919PIB6</accession>
<protein>
    <submittedName>
        <fullName evidence="2">CHAD domain-containing protein</fullName>
    </submittedName>
</protein>
<dbReference type="EMBL" id="BONQ01000036">
    <property type="protein sequence ID" value="GIG44459.1"/>
    <property type="molecule type" value="Genomic_DNA"/>
</dbReference>
<organism evidence="2 3">
    <name type="scientific">Dactylosporangium siamense</name>
    <dbReference type="NCBI Taxonomy" id="685454"/>
    <lineage>
        <taxon>Bacteria</taxon>
        <taxon>Bacillati</taxon>
        <taxon>Actinomycetota</taxon>
        <taxon>Actinomycetes</taxon>
        <taxon>Micromonosporales</taxon>
        <taxon>Micromonosporaceae</taxon>
        <taxon>Dactylosporangium</taxon>
    </lineage>
</organism>
<gene>
    <name evidence="2" type="ORF">Dsi01nite_025000</name>
</gene>
<dbReference type="InterPro" id="IPR007899">
    <property type="entry name" value="CHAD_dom"/>
</dbReference>
<dbReference type="SUPFAM" id="SSF55154">
    <property type="entry name" value="CYTH-like phosphatases"/>
    <property type="match status" value="1"/>
</dbReference>
<dbReference type="RefSeq" id="WP_203846277.1">
    <property type="nucleotide sequence ID" value="NZ_BAAAVW010000001.1"/>
</dbReference>
<dbReference type="PANTHER" id="PTHR39339">
    <property type="entry name" value="SLR1444 PROTEIN"/>
    <property type="match status" value="1"/>
</dbReference>
<dbReference type="InterPro" id="IPR033469">
    <property type="entry name" value="CYTH-like_dom_sf"/>
</dbReference>
<evidence type="ECO:0000259" key="1">
    <source>
        <dbReference type="PROSITE" id="PS51708"/>
    </source>
</evidence>
<dbReference type="Gene3D" id="1.40.20.10">
    <property type="entry name" value="CHAD domain"/>
    <property type="match status" value="1"/>
</dbReference>
<dbReference type="Gene3D" id="2.40.320.10">
    <property type="entry name" value="Hypothetical Protein Pfu-838710-001"/>
    <property type="match status" value="1"/>
</dbReference>
<dbReference type="Pfam" id="PF05235">
    <property type="entry name" value="CHAD"/>
    <property type="match status" value="1"/>
</dbReference>
<dbReference type="PROSITE" id="PS51708">
    <property type="entry name" value="CHAD"/>
    <property type="match status" value="1"/>
</dbReference>
<reference evidence="2" key="1">
    <citation type="submission" date="2021-01" db="EMBL/GenBank/DDBJ databases">
        <title>Whole genome shotgun sequence of Dactylosporangium siamense NBRC 106093.</title>
        <authorList>
            <person name="Komaki H."/>
            <person name="Tamura T."/>
        </authorList>
    </citation>
    <scope>NUCLEOTIDE SEQUENCE</scope>
    <source>
        <strain evidence="2">NBRC 106093</strain>
    </source>
</reference>
<dbReference type="Proteomes" id="UP000660611">
    <property type="component" value="Unassembled WGS sequence"/>
</dbReference>
<evidence type="ECO:0000313" key="2">
    <source>
        <dbReference type="EMBL" id="GIG44459.1"/>
    </source>
</evidence>
<name>A0A919PIB6_9ACTN</name>
<evidence type="ECO:0000313" key="3">
    <source>
        <dbReference type="Proteomes" id="UP000660611"/>
    </source>
</evidence>
<dbReference type="PANTHER" id="PTHR39339:SF1">
    <property type="entry name" value="CHAD DOMAIN-CONTAINING PROTEIN"/>
    <property type="match status" value="1"/>
</dbReference>
<dbReference type="SMART" id="SM00880">
    <property type="entry name" value="CHAD"/>
    <property type="match status" value="1"/>
</dbReference>
<dbReference type="CDD" id="cd07374">
    <property type="entry name" value="CYTH-like_Pase"/>
    <property type="match status" value="1"/>
</dbReference>
<dbReference type="InterPro" id="IPR038186">
    <property type="entry name" value="CHAD_dom_sf"/>
</dbReference>